<evidence type="ECO:0000313" key="1">
    <source>
        <dbReference type="EMBL" id="GAA3215512.1"/>
    </source>
</evidence>
<keyword evidence="2" id="KW-1185">Reference proteome</keyword>
<dbReference type="InterPro" id="IPR010982">
    <property type="entry name" value="Lambda_DNA-bd_dom_sf"/>
</dbReference>
<gene>
    <name evidence="1" type="ORF">GCM10010468_37000</name>
</gene>
<dbReference type="RefSeq" id="WP_344829604.1">
    <property type="nucleotide sequence ID" value="NZ_BAAAUV010000008.1"/>
</dbReference>
<evidence type="ECO:0000313" key="2">
    <source>
        <dbReference type="Proteomes" id="UP001501237"/>
    </source>
</evidence>
<name>A0ABP6QBE9_9ACTN</name>
<dbReference type="CDD" id="cd00093">
    <property type="entry name" value="HTH_XRE"/>
    <property type="match status" value="1"/>
</dbReference>
<dbReference type="EMBL" id="BAAAUV010000008">
    <property type="protein sequence ID" value="GAA3215512.1"/>
    <property type="molecule type" value="Genomic_DNA"/>
</dbReference>
<dbReference type="InterPro" id="IPR001387">
    <property type="entry name" value="Cro/C1-type_HTH"/>
</dbReference>
<comment type="caution">
    <text evidence="1">The sequence shown here is derived from an EMBL/GenBank/DDBJ whole genome shotgun (WGS) entry which is preliminary data.</text>
</comment>
<evidence type="ECO:0008006" key="3">
    <source>
        <dbReference type="Google" id="ProtNLM"/>
    </source>
</evidence>
<reference evidence="2" key="1">
    <citation type="journal article" date="2019" name="Int. J. Syst. Evol. Microbiol.">
        <title>The Global Catalogue of Microorganisms (GCM) 10K type strain sequencing project: providing services to taxonomists for standard genome sequencing and annotation.</title>
        <authorList>
            <consortium name="The Broad Institute Genomics Platform"/>
            <consortium name="The Broad Institute Genome Sequencing Center for Infectious Disease"/>
            <person name="Wu L."/>
            <person name="Ma J."/>
        </authorList>
    </citation>
    <scope>NUCLEOTIDE SEQUENCE [LARGE SCALE GENOMIC DNA]</scope>
    <source>
        <strain evidence="2">JCM 9377</strain>
    </source>
</reference>
<dbReference type="SUPFAM" id="SSF47413">
    <property type="entry name" value="lambda repressor-like DNA-binding domains"/>
    <property type="match status" value="1"/>
</dbReference>
<organism evidence="1 2">
    <name type="scientific">Actinocorallia longicatena</name>
    <dbReference type="NCBI Taxonomy" id="111803"/>
    <lineage>
        <taxon>Bacteria</taxon>
        <taxon>Bacillati</taxon>
        <taxon>Actinomycetota</taxon>
        <taxon>Actinomycetes</taxon>
        <taxon>Streptosporangiales</taxon>
        <taxon>Thermomonosporaceae</taxon>
        <taxon>Actinocorallia</taxon>
    </lineage>
</organism>
<dbReference type="Proteomes" id="UP001501237">
    <property type="component" value="Unassembled WGS sequence"/>
</dbReference>
<accession>A0ABP6QBE9</accession>
<dbReference type="Gene3D" id="1.10.260.40">
    <property type="entry name" value="lambda repressor-like DNA-binding domains"/>
    <property type="match status" value="1"/>
</dbReference>
<protein>
    <recommendedName>
        <fullName evidence="3">HTH cro/C1-type domain-containing protein</fullName>
    </recommendedName>
</protein>
<sequence length="216" mass="24012">MTQTPSEAIAIRLKELRLRRGLSVAKLASICAELGMSRLNRAVLANMEVVGRRQDVGVNELLVLAQALDTSPLMLLLPEPGEELAITPESVMDVERVVLWFAGEYGPTGPKTIRFEKETTLIKWHYAAFSAEQRARRADHAAIWARKGGDEDDAARHRAESRRHLQDLAGILNSMIEAGVEPPRLNPGWAALMVREGWVNNPDALRVFDLSDLDEV</sequence>
<proteinExistence type="predicted"/>